<dbReference type="Proteomes" id="UP001528411">
    <property type="component" value="Unassembled WGS sequence"/>
</dbReference>
<evidence type="ECO:0000256" key="1">
    <source>
        <dbReference type="ARBA" id="ARBA00022729"/>
    </source>
</evidence>
<feature type="domain" description="Cadherin" evidence="2">
    <location>
        <begin position="25"/>
        <end position="128"/>
    </location>
</feature>
<organism evidence="3 4">
    <name type="scientific">Psychrosphaera algicola</name>
    <dbReference type="NCBI Taxonomy" id="3023714"/>
    <lineage>
        <taxon>Bacteria</taxon>
        <taxon>Pseudomonadati</taxon>
        <taxon>Pseudomonadota</taxon>
        <taxon>Gammaproteobacteria</taxon>
        <taxon>Alteromonadales</taxon>
        <taxon>Pseudoalteromonadaceae</taxon>
        <taxon>Psychrosphaera</taxon>
    </lineage>
</organism>
<evidence type="ECO:0000313" key="4">
    <source>
        <dbReference type="Proteomes" id="UP001528411"/>
    </source>
</evidence>
<evidence type="ECO:0000259" key="2">
    <source>
        <dbReference type="PROSITE" id="PS50268"/>
    </source>
</evidence>
<gene>
    <name evidence="3" type="ORF">PN838_18865</name>
</gene>
<dbReference type="RefSeq" id="WP_272181635.1">
    <property type="nucleotide sequence ID" value="NZ_JAQOMS010000002.1"/>
</dbReference>
<dbReference type="Pfam" id="PF13517">
    <property type="entry name" value="FG-GAP_3"/>
    <property type="match status" value="2"/>
</dbReference>
<name>A0ABT5FH14_9GAMM</name>
<dbReference type="PANTHER" id="PTHR44103">
    <property type="entry name" value="PROPROTEIN CONVERTASE P"/>
    <property type="match status" value="1"/>
</dbReference>
<dbReference type="InterPro" id="IPR028994">
    <property type="entry name" value="Integrin_alpha_N"/>
</dbReference>
<keyword evidence="4" id="KW-1185">Reference proteome</keyword>
<protein>
    <submittedName>
        <fullName evidence="3">VCBS repeat-containing protein</fullName>
    </submittedName>
</protein>
<accession>A0ABT5FH14</accession>
<keyword evidence="1" id="KW-0732">Signal</keyword>
<dbReference type="InterPro" id="IPR013517">
    <property type="entry name" value="FG-GAP"/>
</dbReference>
<dbReference type="EMBL" id="JAQOMS010000002">
    <property type="protein sequence ID" value="MDC2890436.1"/>
    <property type="molecule type" value="Genomic_DNA"/>
</dbReference>
<dbReference type="InterPro" id="IPR002126">
    <property type="entry name" value="Cadherin-like_dom"/>
</dbReference>
<dbReference type="PANTHER" id="PTHR44103:SF1">
    <property type="entry name" value="PROPROTEIN CONVERTASE P"/>
    <property type="match status" value="1"/>
</dbReference>
<comment type="caution">
    <text evidence="3">The sequence shown here is derived from an EMBL/GenBank/DDBJ whole genome shotgun (WGS) entry which is preliminary data.</text>
</comment>
<evidence type="ECO:0000313" key="3">
    <source>
        <dbReference type="EMBL" id="MDC2890436.1"/>
    </source>
</evidence>
<dbReference type="SUPFAM" id="SSF69318">
    <property type="entry name" value="Integrin alpha N-terminal domain"/>
    <property type="match status" value="1"/>
</dbReference>
<reference evidence="3 4" key="1">
    <citation type="submission" date="2023-01" db="EMBL/GenBank/DDBJ databases">
        <title>Psychrosphaera sp. nov., isolated from marine algae.</title>
        <authorList>
            <person name="Bayburt H."/>
            <person name="Choi B.J."/>
            <person name="Kim J.M."/>
            <person name="Choi D.G."/>
            <person name="Jeon C.O."/>
        </authorList>
    </citation>
    <scope>NUCLEOTIDE SEQUENCE [LARGE SCALE GENOMIC DNA]</scope>
    <source>
        <strain evidence="3 4">G1-22</strain>
    </source>
</reference>
<sequence>MNEAPVISINNNYSAYEDTNFSFGLAASDEDGDEFTFSIAGADAELFLLSEDFQVTPIFTLNFEQPQDQDANNDYELIVLAEDINGNVGQLAVNFSVLNRQELGYFTGLAPIVIYEVDASNGESSPLFKSLTWVEPDAQFAGQVLTIWGHLPEDSIVLESDLSAELTVLSQTGQVIYMGEIVAQITPSKKGEAGAPLEITFNEFTTPDAANVILSAISYRNSAILPVESRLIYFELVDQNNKVIRLINSLDMIENDQYQPSFTLTNDSNTHLTDINDDNLVDLVVGQSDGQLAVYINNASAMLDWQSTANGALAQFDVGSDAVPFAADLDNDGDNDLLVGNQSGFLSYFENTTDGGALTFVSKIGRENPGRFIDVGAGARPTLVDADNDLDFDLYITNSDGELFYYENTGSVSNAVFELQNQTLIDLSLVGNVLGLAFADLDTDGDVDLLVGSDSGRLIYYKNLGTVTQPLFKSEGLLNPFN</sequence>
<dbReference type="PROSITE" id="PS50268">
    <property type="entry name" value="CADHERIN_2"/>
    <property type="match status" value="1"/>
</dbReference>
<proteinExistence type="predicted"/>